<evidence type="ECO:0000313" key="4">
    <source>
        <dbReference type="EMBL" id="ABQ32088.1"/>
    </source>
</evidence>
<proteinExistence type="inferred from homology"/>
<dbReference type="InterPro" id="IPR023346">
    <property type="entry name" value="Lysozyme-like_dom_sf"/>
</dbReference>
<dbReference type="EMBL" id="CP000697">
    <property type="protein sequence ID" value="ABQ32088.1"/>
    <property type="molecule type" value="Genomic_DNA"/>
</dbReference>
<gene>
    <name evidence="4" type="ordered locus">Acry_2898</name>
</gene>
<dbReference type="CAZy" id="GH23">
    <property type="family name" value="Glycoside Hydrolase Family 23"/>
</dbReference>
<dbReference type="CDD" id="cd13400">
    <property type="entry name" value="LT_IagB-like"/>
    <property type="match status" value="1"/>
</dbReference>
<dbReference type="Pfam" id="PF01464">
    <property type="entry name" value="SLT"/>
    <property type="match status" value="1"/>
</dbReference>
<feature type="compositionally biased region" description="Low complexity" evidence="2">
    <location>
        <begin position="280"/>
        <end position="292"/>
    </location>
</feature>
<comment type="similarity">
    <text evidence="1">Belongs to the virb1 family.</text>
</comment>
<dbReference type="eggNOG" id="COG0741">
    <property type="taxonomic scope" value="Bacteria"/>
</dbReference>
<feature type="region of interest" description="Disordered" evidence="2">
    <location>
        <begin position="270"/>
        <end position="295"/>
    </location>
</feature>
<organism evidence="4 5">
    <name type="scientific">Acidiphilium cryptum (strain JF-5)</name>
    <dbReference type="NCBI Taxonomy" id="349163"/>
    <lineage>
        <taxon>Bacteria</taxon>
        <taxon>Pseudomonadati</taxon>
        <taxon>Pseudomonadota</taxon>
        <taxon>Alphaproteobacteria</taxon>
        <taxon>Acetobacterales</taxon>
        <taxon>Acidocellaceae</taxon>
        <taxon>Acidiphilium</taxon>
    </lineage>
</organism>
<reference evidence="4 5" key="1">
    <citation type="submission" date="2007-05" db="EMBL/GenBank/DDBJ databases">
        <title>Complete sequence of chromosome of Acidiphilium cryptum JF-5.</title>
        <authorList>
            <consortium name="US DOE Joint Genome Institute"/>
            <person name="Copeland A."/>
            <person name="Lucas S."/>
            <person name="Lapidus A."/>
            <person name="Barry K."/>
            <person name="Detter J.C."/>
            <person name="Glavina del Rio T."/>
            <person name="Hammon N."/>
            <person name="Israni S."/>
            <person name="Dalin E."/>
            <person name="Tice H."/>
            <person name="Pitluck S."/>
            <person name="Sims D."/>
            <person name="Brettin T."/>
            <person name="Bruce D."/>
            <person name="Han C."/>
            <person name="Schmutz J."/>
            <person name="Larimer F."/>
            <person name="Land M."/>
            <person name="Hauser L."/>
            <person name="Kyrpides N."/>
            <person name="Kim E."/>
            <person name="Magnuson T."/>
            <person name="Richardson P."/>
        </authorList>
    </citation>
    <scope>NUCLEOTIDE SEQUENCE [LARGE SCALE GENOMIC DNA]</scope>
    <source>
        <strain evidence="4 5">JF-5</strain>
    </source>
</reference>
<dbReference type="KEGG" id="acr:Acry_2898"/>
<protein>
    <submittedName>
        <fullName evidence="4">Lytic transglycosylase, catalytic</fullName>
    </submittedName>
</protein>
<dbReference type="AlphaFoldDB" id="A5G2K6"/>
<dbReference type="RefSeq" id="WP_012040394.1">
    <property type="nucleotide sequence ID" value="NC_009484.1"/>
</dbReference>
<accession>A5G2K6</accession>
<feature type="domain" description="Transglycosylase SLT" evidence="3">
    <location>
        <begin position="148"/>
        <end position="227"/>
    </location>
</feature>
<dbReference type="HOGENOM" id="CLU_063182_0_1_5"/>
<dbReference type="STRING" id="349163.Acry_2898"/>
<evidence type="ECO:0000256" key="1">
    <source>
        <dbReference type="ARBA" id="ARBA00009387"/>
    </source>
</evidence>
<evidence type="ECO:0000259" key="3">
    <source>
        <dbReference type="Pfam" id="PF01464"/>
    </source>
</evidence>
<dbReference type="SUPFAM" id="SSF53955">
    <property type="entry name" value="Lysozyme-like"/>
    <property type="match status" value="1"/>
</dbReference>
<evidence type="ECO:0000256" key="2">
    <source>
        <dbReference type="SAM" id="MobiDB-lite"/>
    </source>
</evidence>
<evidence type="ECO:0000313" key="5">
    <source>
        <dbReference type="Proteomes" id="UP000000245"/>
    </source>
</evidence>
<sequence length="369" mass="38634">MLFIVIRAGICKNFFAVQHRKLCGACRCRRRVSSRVDEARENNGKLTVLPDIARMQRRLTKTLVASFAVFALSGIRPASALPTGELPASAPVVDPSLLCQAAVIMAESDKHTPVGLLRAVGTVESGRRDRVTGQLAPWPWTIDANGAGHMYQTEAEAIAAAQSFLQQGVTSLDIGCMQVNIQQHPHAFTNLVQAFDPMANVFYAADFLTRLKAQLGTWEQAIAAYHSQTPSIGAPYARQVLARWQGQTGGQPSGLPLVQTAMTPPLAPVAQPSAAPRVWGPGSAGASPAGKALPQMSKPAPGAVAIRRFAPGAFAFAPLHGSPTLLPATAQPGGPASRIAVPGAIAGGMAGRNLAAYRRAPIPIAGPSS</sequence>
<dbReference type="Proteomes" id="UP000000245">
    <property type="component" value="Chromosome"/>
</dbReference>
<dbReference type="InterPro" id="IPR008258">
    <property type="entry name" value="Transglycosylase_SLT_dom_1"/>
</dbReference>
<name>A5G2K6_ACICJ</name>
<keyword evidence="5" id="KW-1185">Reference proteome</keyword>